<sequence length="184" mass="20402">MVRRLKIAVSGLGRMGARHAINYLERTPRAQLVAACDPDPKALTWAKDRLEPYGVKLYNDFDEMLAHEGLEAVVVAGITTEHAPQSIRAIEAGKHVLCEKPLSTDVAISQKVIDVAMTKPHLKVMTGFSRRFDESYRSAFQSTNAGEIGRPVIVRSQTCDKFRDDDYFVNYSKTAGSIFVDASV</sequence>
<organism evidence="2 3">
    <name type="scientific">Teratosphaeria nubilosa</name>
    <dbReference type="NCBI Taxonomy" id="161662"/>
    <lineage>
        <taxon>Eukaryota</taxon>
        <taxon>Fungi</taxon>
        <taxon>Dikarya</taxon>
        <taxon>Ascomycota</taxon>
        <taxon>Pezizomycotina</taxon>
        <taxon>Dothideomycetes</taxon>
        <taxon>Dothideomycetidae</taxon>
        <taxon>Mycosphaerellales</taxon>
        <taxon>Teratosphaeriaceae</taxon>
        <taxon>Teratosphaeria</taxon>
    </lineage>
</organism>
<dbReference type="SUPFAM" id="SSF51735">
    <property type="entry name" value="NAD(P)-binding Rossmann-fold domains"/>
    <property type="match status" value="1"/>
</dbReference>
<dbReference type="Pfam" id="PF01408">
    <property type="entry name" value="GFO_IDH_MocA"/>
    <property type="match status" value="1"/>
</dbReference>
<name>A0A6G1L1M6_9PEZI</name>
<dbReference type="AlphaFoldDB" id="A0A6G1L1M6"/>
<dbReference type="OrthoDB" id="446809at2759"/>
<dbReference type="InterPro" id="IPR036291">
    <property type="entry name" value="NAD(P)-bd_dom_sf"/>
</dbReference>
<keyword evidence="3" id="KW-1185">Reference proteome</keyword>
<dbReference type="Gene3D" id="3.40.50.720">
    <property type="entry name" value="NAD(P)-binding Rossmann-like Domain"/>
    <property type="match status" value="1"/>
</dbReference>
<accession>A0A6G1L1M6</accession>
<feature type="domain" description="Gfo/Idh/MocA-like oxidoreductase N-terminal" evidence="1">
    <location>
        <begin position="5"/>
        <end position="125"/>
    </location>
</feature>
<dbReference type="PANTHER" id="PTHR43818:SF5">
    <property type="entry name" value="OXIDOREDUCTASE FAMILY PROTEIN"/>
    <property type="match status" value="1"/>
</dbReference>
<dbReference type="GO" id="GO:0000166">
    <property type="term" value="F:nucleotide binding"/>
    <property type="evidence" value="ECO:0007669"/>
    <property type="project" value="InterPro"/>
</dbReference>
<dbReference type="InterPro" id="IPR050463">
    <property type="entry name" value="Gfo/Idh/MocA_oxidrdct_glycsds"/>
</dbReference>
<feature type="non-terminal residue" evidence="2">
    <location>
        <position position="184"/>
    </location>
</feature>
<dbReference type="InterPro" id="IPR000683">
    <property type="entry name" value="Gfo/Idh/MocA-like_OxRdtase_N"/>
</dbReference>
<evidence type="ECO:0000259" key="1">
    <source>
        <dbReference type="Pfam" id="PF01408"/>
    </source>
</evidence>
<proteinExistence type="predicted"/>
<dbReference type="PANTHER" id="PTHR43818">
    <property type="entry name" value="BCDNA.GH03377"/>
    <property type="match status" value="1"/>
</dbReference>
<evidence type="ECO:0000313" key="3">
    <source>
        <dbReference type="Proteomes" id="UP000799436"/>
    </source>
</evidence>
<dbReference type="EMBL" id="ML995877">
    <property type="protein sequence ID" value="KAF2766144.1"/>
    <property type="molecule type" value="Genomic_DNA"/>
</dbReference>
<protein>
    <submittedName>
        <fullName evidence="2">NAD(P)-binding protein</fullName>
    </submittedName>
</protein>
<dbReference type="Proteomes" id="UP000799436">
    <property type="component" value="Unassembled WGS sequence"/>
</dbReference>
<reference evidence="2" key="1">
    <citation type="journal article" date="2020" name="Stud. Mycol.">
        <title>101 Dothideomycetes genomes: a test case for predicting lifestyles and emergence of pathogens.</title>
        <authorList>
            <person name="Haridas S."/>
            <person name="Albert R."/>
            <person name="Binder M."/>
            <person name="Bloem J."/>
            <person name="Labutti K."/>
            <person name="Salamov A."/>
            <person name="Andreopoulos B."/>
            <person name="Baker S."/>
            <person name="Barry K."/>
            <person name="Bills G."/>
            <person name="Bluhm B."/>
            <person name="Cannon C."/>
            <person name="Castanera R."/>
            <person name="Culley D."/>
            <person name="Daum C."/>
            <person name="Ezra D."/>
            <person name="Gonzalez J."/>
            <person name="Henrissat B."/>
            <person name="Kuo A."/>
            <person name="Liang C."/>
            <person name="Lipzen A."/>
            <person name="Lutzoni F."/>
            <person name="Magnuson J."/>
            <person name="Mondo S."/>
            <person name="Nolan M."/>
            <person name="Ohm R."/>
            <person name="Pangilinan J."/>
            <person name="Park H.-J."/>
            <person name="Ramirez L."/>
            <person name="Alfaro M."/>
            <person name="Sun H."/>
            <person name="Tritt A."/>
            <person name="Yoshinaga Y."/>
            <person name="Zwiers L.-H."/>
            <person name="Turgeon B."/>
            <person name="Goodwin S."/>
            <person name="Spatafora J."/>
            <person name="Crous P."/>
            <person name="Grigoriev I."/>
        </authorList>
    </citation>
    <scope>NUCLEOTIDE SEQUENCE</scope>
    <source>
        <strain evidence="2">CBS 116005</strain>
    </source>
</reference>
<evidence type="ECO:0000313" key="2">
    <source>
        <dbReference type="EMBL" id="KAF2766144.1"/>
    </source>
</evidence>
<gene>
    <name evidence="2" type="ORF">EJ03DRAFT_278801</name>
</gene>